<dbReference type="Gene3D" id="3.30.300.30">
    <property type="match status" value="1"/>
</dbReference>
<keyword evidence="6" id="KW-0045">Antibiotic biosynthesis</keyword>
<dbReference type="InterPro" id="IPR025110">
    <property type="entry name" value="AMP-bd_C"/>
</dbReference>
<keyword evidence="3" id="KW-0596">Phosphopantetheine</keyword>
<organism evidence="10 11">
    <name type="scientific">Cohnella suwonensis</name>
    <dbReference type="NCBI Taxonomy" id="696072"/>
    <lineage>
        <taxon>Bacteria</taxon>
        <taxon>Bacillati</taxon>
        <taxon>Bacillota</taxon>
        <taxon>Bacilli</taxon>
        <taxon>Bacillales</taxon>
        <taxon>Paenibacillaceae</taxon>
        <taxon>Cohnella</taxon>
    </lineage>
</organism>
<feature type="compositionally biased region" description="Basic and acidic residues" evidence="8">
    <location>
        <begin position="757"/>
        <end position="771"/>
    </location>
</feature>
<dbReference type="Gene3D" id="1.10.1200.10">
    <property type="entry name" value="ACP-like"/>
    <property type="match status" value="1"/>
</dbReference>
<dbReference type="PANTHER" id="PTHR45527:SF1">
    <property type="entry name" value="FATTY ACID SYNTHASE"/>
    <property type="match status" value="1"/>
</dbReference>
<comment type="similarity">
    <text evidence="2">Belongs to the ATP-dependent AMP-binding enzyme family.</text>
</comment>
<dbReference type="Gene3D" id="2.30.38.10">
    <property type="entry name" value="Luciferase, Domain 3"/>
    <property type="match status" value="1"/>
</dbReference>
<evidence type="ECO:0000256" key="3">
    <source>
        <dbReference type="ARBA" id="ARBA00022450"/>
    </source>
</evidence>
<evidence type="ECO:0000256" key="2">
    <source>
        <dbReference type="ARBA" id="ARBA00006432"/>
    </source>
</evidence>
<protein>
    <submittedName>
        <fullName evidence="10">Non-ribosomal peptide synthetase</fullName>
    </submittedName>
</protein>
<evidence type="ECO:0000256" key="4">
    <source>
        <dbReference type="ARBA" id="ARBA00022553"/>
    </source>
</evidence>
<dbReference type="Pfam" id="PF00550">
    <property type="entry name" value="PP-binding"/>
    <property type="match status" value="1"/>
</dbReference>
<proteinExistence type="inferred from homology"/>
<dbReference type="InterPro" id="IPR000873">
    <property type="entry name" value="AMP-dep_synth/lig_dom"/>
</dbReference>
<evidence type="ECO:0000259" key="9">
    <source>
        <dbReference type="PROSITE" id="PS50075"/>
    </source>
</evidence>
<gene>
    <name evidence="10" type="ORF">ACFPPD_09710</name>
</gene>
<evidence type="ECO:0000256" key="5">
    <source>
        <dbReference type="ARBA" id="ARBA00022737"/>
    </source>
</evidence>
<dbReference type="RefSeq" id="WP_209749167.1">
    <property type="nucleotide sequence ID" value="NZ_JBHSMH010000023.1"/>
</dbReference>
<dbReference type="InterPro" id="IPR036736">
    <property type="entry name" value="ACP-like_sf"/>
</dbReference>
<dbReference type="PANTHER" id="PTHR45527">
    <property type="entry name" value="NONRIBOSOMAL PEPTIDE SYNTHETASE"/>
    <property type="match status" value="1"/>
</dbReference>
<dbReference type="NCBIfam" id="TIGR01733">
    <property type="entry name" value="AA-adenyl-dom"/>
    <property type="match status" value="1"/>
</dbReference>
<evidence type="ECO:0000256" key="6">
    <source>
        <dbReference type="ARBA" id="ARBA00023194"/>
    </source>
</evidence>
<evidence type="ECO:0000256" key="7">
    <source>
        <dbReference type="ARBA" id="ARBA00023268"/>
    </source>
</evidence>
<feature type="domain" description="Carrier" evidence="9">
    <location>
        <begin position="766"/>
        <end position="841"/>
    </location>
</feature>
<dbReference type="EMBL" id="JBHSMH010000023">
    <property type="protein sequence ID" value="MFC5468998.1"/>
    <property type="molecule type" value="Genomic_DNA"/>
</dbReference>
<name>A0ABW0LWN3_9BACL</name>
<keyword evidence="7" id="KW-0511">Multifunctional enzyme</keyword>
<sequence>MSPRTLEERAFERQASNFWNDKLQGWVNEPPVQPDGFGDAIGKNKIEIRIPATAMEDLNLYCRRRDDLRLIFFFAAWATVLSAFAHSEQKRAVAVPAFLGSATGRLVPMMIEKPKTGVSFKEWLGQWLETFRDANRYSEYWHARPDKPLLREGIERFVFTYQTMQGREFENSFAEANGMAVWLHIENDNDNAGEWVGIFSYDAGLYSPVLMRSIAESFVAVLEQASANPDSDMAAWELRSREEITRQASWNDTSEPYDREQTIHGKFKLVTNRYPDQPAVVTPSNRLTYREIDDRSDRLARLLQREGIVAGDRVAVMMDRSAEWVIAFLAVLKAGGVYTPVDPAYPASRIDYMLSDSRSSALIVSGENDTSRRFDGLVIDLANGQTRLHPEEDVMTESQPRLSSKDLAYLLYTSGSTGVPKGVMVEHRGVSNLRRYFEGVLGIGSDERVLQFASASFDASIWELTMALLTGAQLHIAAADVIGDFRKFETLMREQAVTVATLPPTYAVHLNPERMPSLRLLVTAGSESNRELLARWRDRVTYVNAYGPTETTVCATAWNGSKEPLPESAIVPIGRPLPNMQAWIVNDSLQPLPAGLAGELVVAGAGLARGYWNKPDMTDSKFVRLPSDGTRIYRTGDLARWTPEGRLAFLGRLDRQVKIRGYRIETEEVRHALTRQAGVRDAVVTVKPDALGEAVLIGYYTADPEHAPTAEALRESLAGRLPGFMVPAYLIPLPDIPLTPNGKPDMNALPGPSEWLAGKDEPDGEPPRGETENRLAAIWRTLLGVERIGRRDDFFKLGGHSMKAARMTARIHETFGVNMPLEQMFRHSTLAEMADRIGQIGTEPAMPGIPPAPVRSGYRLSPAQTRVFTIESSRPGSALYVLPFAFWLEPAPDFERLEAAFVRLIERHEPLRTSFGWEGGEPVQTVHPAVPFRMDRIRESPERLEDLTGRFARAFALDRPPLLRAALVEFTDGRTMLLLHLHHIIADGISLGILLNDLTAMLSGHELPPLTLQYKDYSEWISGREISAEHDAFWMSRFRDYASTPDLPIDFPRSSSSRRYEGGTLALQWDRAMAESVRRLAARCDATVHLTMLAAYYVLLSKVTGSEDGVIGSLHAGRDHPDLMNMAGMFVHTLAHRNKADGKMTFEAFAREVKRRVAEDYEHADYPYELLVRKLKLRDPSRNPLFDTMFVLQNLEAPLPRGGHTRWIPHVLYEKWSRFDLVFQAWENAEGLLLWVTYSSSLFRETTVGKLAEDYRKLLARLAERPDLVLADLDLATGYRPVTSSRHNLDFRF</sequence>
<dbReference type="Pfam" id="PF00668">
    <property type="entry name" value="Condensation"/>
    <property type="match status" value="1"/>
</dbReference>
<dbReference type="SUPFAM" id="SSF56801">
    <property type="entry name" value="Acetyl-CoA synthetase-like"/>
    <property type="match status" value="1"/>
</dbReference>
<evidence type="ECO:0000313" key="11">
    <source>
        <dbReference type="Proteomes" id="UP001596105"/>
    </source>
</evidence>
<dbReference type="Gene3D" id="3.30.559.30">
    <property type="entry name" value="Nonribosomal peptide synthetase, condensation domain"/>
    <property type="match status" value="2"/>
</dbReference>
<dbReference type="Pfam" id="PF00501">
    <property type="entry name" value="AMP-binding"/>
    <property type="match status" value="1"/>
</dbReference>
<dbReference type="InterPro" id="IPR045851">
    <property type="entry name" value="AMP-bd_C_sf"/>
</dbReference>
<evidence type="ECO:0000313" key="10">
    <source>
        <dbReference type="EMBL" id="MFC5468998.1"/>
    </source>
</evidence>
<dbReference type="InterPro" id="IPR006162">
    <property type="entry name" value="Ppantetheine_attach_site"/>
</dbReference>
<accession>A0ABW0LWN3</accession>
<dbReference type="CDD" id="cd19531">
    <property type="entry name" value="LCL_NRPS-like"/>
    <property type="match status" value="1"/>
</dbReference>
<comment type="cofactor">
    <cofactor evidence="1">
        <name>pantetheine 4'-phosphate</name>
        <dbReference type="ChEBI" id="CHEBI:47942"/>
    </cofactor>
</comment>
<keyword evidence="11" id="KW-1185">Reference proteome</keyword>
<evidence type="ECO:0000256" key="1">
    <source>
        <dbReference type="ARBA" id="ARBA00001957"/>
    </source>
</evidence>
<comment type="caution">
    <text evidence="10">The sequence shown here is derived from an EMBL/GenBank/DDBJ whole genome shotgun (WGS) entry which is preliminary data.</text>
</comment>
<dbReference type="Gene3D" id="3.30.559.10">
    <property type="entry name" value="Chloramphenicol acetyltransferase-like domain"/>
    <property type="match status" value="1"/>
</dbReference>
<dbReference type="Pfam" id="PF13193">
    <property type="entry name" value="AMP-binding_C"/>
    <property type="match status" value="1"/>
</dbReference>
<dbReference type="CDD" id="cd05930">
    <property type="entry name" value="A_NRPS"/>
    <property type="match status" value="1"/>
</dbReference>
<evidence type="ECO:0000256" key="8">
    <source>
        <dbReference type="SAM" id="MobiDB-lite"/>
    </source>
</evidence>
<dbReference type="InterPro" id="IPR020806">
    <property type="entry name" value="PKS_PP-bd"/>
</dbReference>
<dbReference type="Gene3D" id="3.40.50.980">
    <property type="match status" value="2"/>
</dbReference>
<dbReference type="InterPro" id="IPR023213">
    <property type="entry name" value="CAT-like_dom_sf"/>
</dbReference>
<dbReference type="PROSITE" id="PS00455">
    <property type="entry name" value="AMP_BINDING"/>
    <property type="match status" value="1"/>
</dbReference>
<dbReference type="InterPro" id="IPR001242">
    <property type="entry name" value="Condensation_dom"/>
</dbReference>
<dbReference type="SMART" id="SM00823">
    <property type="entry name" value="PKS_PP"/>
    <property type="match status" value="1"/>
</dbReference>
<dbReference type="InterPro" id="IPR010071">
    <property type="entry name" value="AA_adenyl_dom"/>
</dbReference>
<keyword evidence="4" id="KW-0597">Phosphoprotein</keyword>
<keyword evidence="5" id="KW-0677">Repeat</keyword>
<feature type="region of interest" description="Disordered" evidence="8">
    <location>
        <begin position="742"/>
        <end position="771"/>
    </location>
</feature>
<reference evidence="11" key="1">
    <citation type="journal article" date="2019" name="Int. J. Syst. Evol. Microbiol.">
        <title>The Global Catalogue of Microorganisms (GCM) 10K type strain sequencing project: providing services to taxonomists for standard genome sequencing and annotation.</title>
        <authorList>
            <consortium name="The Broad Institute Genomics Platform"/>
            <consortium name="The Broad Institute Genome Sequencing Center for Infectious Disease"/>
            <person name="Wu L."/>
            <person name="Ma J."/>
        </authorList>
    </citation>
    <scope>NUCLEOTIDE SEQUENCE [LARGE SCALE GENOMIC DNA]</scope>
    <source>
        <strain evidence="11">CCUG 57113</strain>
    </source>
</reference>
<dbReference type="SUPFAM" id="SSF52777">
    <property type="entry name" value="CoA-dependent acyltransferases"/>
    <property type="match status" value="3"/>
</dbReference>
<dbReference type="PROSITE" id="PS50075">
    <property type="entry name" value="CARRIER"/>
    <property type="match status" value="1"/>
</dbReference>
<dbReference type="Proteomes" id="UP001596105">
    <property type="component" value="Unassembled WGS sequence"/>
</dbReference>
<dbReference type="InterPro" id="IPR020845">
    <property type="entry name" value="AMP-binding_CS"/>
</dbReference>
<dbReference type="InterPro" id="IPR009081">
    <property type="entry name" value="PP-bd_ACP"/>
</dbReference>
<dbReference type="SUPFAM" id="SSF47336">
    <property type="entry name" value="ACP-like"/>
    <property type="match status" value="1"/>
</dbReference>
<dbReference type="PROSITE" id="PS00012">
    <property type="entry name" value="PHOSPHOPANTETHEINE"/>
    <property type="match status" value="1"/>
</dbReference>